<keyword evidence="15" id="KW-1185">Reference proteome</keyword>
<evidence type="ECO:0000313" key="14">
    <source>
        <dbReference type="EMBL" id="QDT12042.1"/>
    </source>
</evidence>
<dbReference type="HAMAP" id="MF_00165">
    <property type="entry name" value="Thymidylate_kinase"/>
    <property type="match status" value="1"/>
</dbReference>
<evidence type="ECO:0000256" key="6">
    <source>
        <dbReference type="ARBA" id="ARBA00022741"/>
    </source>
</evidence>
<dbReference type="Proteomes" id="UP000319817">
    <property type="component" value="Chromosome"/>
</dbReference>
<evidence type="ECO:0000256" key="10">
    <source>
        <dbReference type="ARBA" id="ARBA00048743"/>
    </source>
</evidence>
<accession>A0A517NY38</accession>
<dbReference type="AlphaFoldDB" id="A0A517NY38"/>
<dbReference type="EMBL" id="CP036526">
    <property type="protein sequence ID" value="QDT12042.1"/>
    <property type="molecule type" value="Genomic_DNA"/>
</dbReference>
<evidence type="ECO:0000256" key="2">
    <source>
        <dbReference type="ARBA" id="ARBA00012980"/>
    </source>
</evidence>
<dbReference type="GO" id="GO:0005524">
    <property type="term" value="F:ATP binding"/>
    <property type="evidence" value="ECO:0007669"/>
    <property type="project" value="UniProtKB-UniRule"/>
</dbReference>
<evidence type="ECO:0000256" key="1">
    <source>
        <dbReference type="ARBA" id="ARBA00009776"/>
    </source>
</evidence>
<evidence type="ECO:0000256" key="11">
    <source>
        <dbReference type="ARBA" id="ARBA00057735"/>
    </source>
</evidence>
<dbReference type="PANTHER" id="PTHR10344:SF4">
    <property type="entry name" value="UMP-CMP KINASE 2, MITOCHONDRIAL"/>
    <property type="match status" value="1"/>
</dbReference>
<dbReference type="GO" id="GO:0006227">
    <property type="term" value="P:dUDP biosynthetic process"/>
    <property type="evidence" value="ECO:0007669"/>
    <property type="project" value="TreeGrafter"/>
</dbReference>
<dbReference type="CDD" id="cd01672">
    <property type="entry name" value="TMPK"/>
    <property type="match status" value="1"/>
</dbReference>
<dbReference type="RefSeq" id="WP_145419775.1">
    <property type="nucleotide sequence ID" value="NZ_CP036526.1"/>
</dbReference>
<dbReference type="Pfam" id="PF02223">
    <property type="entry name" value="Thymidylate_kin"/>
    <property type="match status" value="1"/>
</dbReference>
<evidence type="ECO:0000256" key="4">
    <source>
        <dbReference type="ARBA" id="ARBA00022679"/>
    </source>
</evidence>
<dbReference type="Gene3D" id="3.40.50.300">
    <property type="entry name" value="P-loop containing nucleotide triphosphate hydrolases"/>
    <property type="match status" value="1"/>
</dbReference>
<evidence type="ECO:0000256" key="7">
    <source>
        <dbReference type="ARBA" id="ARBA00022777"/>
    </source>
</evidence>
<dbReference type="EC" id="2.7.4.9" evidence="2 12"/>
<evidence type="ECO:0000256" key="9">
    <source>
        <dbReference type="ARBA" id="ARBA00029962"/>
    </source>
</evidence>
<comment type="catalytic activity">
    <reaction evidence="10 12">
        <text>dTMP + ATP = dTDP + ADP</text>
        <dbReference type="Rhea" id="RHEA:13517"/>
        <dbReference type="ChEBI" id="CHEBI:30616"/>
        <dbReference type="ChEBI" id="CHEBI:58369"/>
        <dbReference type="ChEBI" id="CHEBI:63528"/>
        <dbReference type="ChEBI" id="CHEBI:456216"/>
        <dbReference type="EC" id="2.7.4.9"/>
    </reaction>
</comment>
<evidence type="ECO:0000313" key="15">
    <source>
        <dbReference type="Proteomes" id="UP000319817"/>
    </source>
</evidence>
<dbReference type="NCBIfam" id="TIGR00041">
    <property type="entry name" value="DTMP_kinase"/>
    <property type="match status" value="1"/>
</dbReference>
<feature type="binding site" evidence="12">
    <location>
        <begin position="9"/>
        <end position="16"/>
    </location>
    <ligand>
        <name>ATP</name>
        <dbReference type="ChEBI" id="CHEBI:30616"/>
    </ligand>
</feature>
<dbReference type="PANTHER" id="PTHR10344">
    <property type="entry name" value="THYMIDYLATE KINASE"/>
    <property type="match status" value="1"/>
</dbReference>
<keyword evidence="5 12" id="KW-0545">Nucleotide biosynthesis</keyword>
<sequence length="204" mass="22286">MPTFITLDGIDGVGKSTQIEQLCSHLTQHGHDVLSVRDPGSTDIGAKLRTILLDSDVKIHRRTEAMLFMASRCEMIETIIRPALAAGKTVISDRFLLANVVYQSIGGDVQPSQLWELGNLANAGLKPDLTLLLDMPAHESIQRIQGPADRMEARGVDYLESVRQAFLEQLPHASHQTAIIDASQEPAQVTKAMLTAVDRVLNPS</sequence>
<comment type="similarity">
    <text evidence="1 12">Belongs to the thymidylate kinase family.</text>
</comment>
<dbReference type="GO" id="GO:0004798">
    <property type="term" value="F:dTMP kinase activity"/>
    <property type="evidence" value="ECO:0007669"/>
    <property type="project" value="UniProtKB-UniRule"/>
</dbReference>
<organism evidence="14 15">
    <name type="scientific">Stieleria marina</name>
    <dbReference type="NCBI Taxonomy" id="1930275"/>
    <lineage>
        <taxon>Bacteria</taxon>
        <taxon>Pseudomonadati</taxon>
        <taxon>Planctomycetota</taxon>
        <taxon>Planctomycetia</taxon>
        <taxon>Pirellulales</taxon>
        <taxon>Pirellulaceae</taxon>
        <taxon>Stieleria</taxon>
    </lineage>
</organism>
<dbReference type="GO" id="GO:0006233">
    <property type="term" value="P:dTDP biosynthetic process"/>
    <property type="evidence" value="ECO:0007669"/>
    <property type="project" value="InterPro"/>
</dbReference>
<evidence type="ECO:0000256" key="8">
    <source>
        <dbReference type="ARBA" id="ARBA00022840"/>
    </source>
</evidence>
<dbReference type="InterPro" id="IPR018094">
    <property type="entry name" value="Thymidylate_kinase"/>
</dbReference>
<dbReference type="InterPro" id="IPR027417">
    <property type="entry name" value="P-loop_NTPase"/>
</dbReference>
<evidence type="ECO:0000256" key="3">
    <source>
        <dbReference type="ARBA" id="ARBA00017144"/>
    </source>
</evidence>
<dbReference type="GO" id="GO:0005829">
    <property type="term" value="C:cytosol"/>
    <property type="evidence" value="ECO:0007669"/>
    <property type="project" value="TreeGrafter"/>
</dbReference>
<gene>
    <name evidence="12 14" type="primary">tmk</name>
    <name evidence="14" type="ORF">K239x_40500</name>
</gene>
<keyword evidence="7 12" id="KW-0418">Kinase</keyword>
<evidence type="ECO:0000259" key="13">
    <source>
        <dbReference type="Pfam" id="PF02223"/>
    </source>
</evidence>
<feature type="domain" description="Thymidylate kinase-like" evidence="13">
    <location>
        <begin position="7"/>
        <end position="191"/>
    </location>
</feature>
<comment type="function">
    <text evidence="11 12">Phosphorylation of dTMP to form dTDP in both de novo and salvage pathways of dTTP synthesis.</text>
</comment>
<dbReference type="SUPFAM" id="SSF52540">
    <property type="entry name" value="P-loop containing nucleoside triphosphate hydrolases"/>
    <property type="match status" value="1"/>
</dbReference>
<keyword evidence="4 12" id="KW-0808">Transferase</keyword>
<evidence type="ECO:0000256" key="5">
    <source>
        <dbReference type="ARBA" id="ARBA00022727"/>
    </source>
</evidence>
<dbReference type="InterPro" id="IPR039430">
    <property type="entry name" value="Thymidylate_kin-like_dom"/>
</dbReference>
<dbReference type="FunFam" id="3.40.50.300:FF:000225">
    <property type="entry name" value="Thymidylate kinase"/>
    <property type="match status" value="1"/>
</dbReference>
<protein>
    <recommendedName>
        <fullName evidence="3 12">Thymidylate kinase</fullName>
        <ecNumber evidence="2 12">2.7.4.9</ecNumber>
    </recommendedName>
    <alternativeName>
        <fullName evidence="9 12">dTMP kinase</fullName>
    </alternativeName>
</protein>
<keyword evidence="8 12" id="KW-0067">ATP-binding</keyword>
<dbReference type="GO" id="GO:0006235">
    <property type="term" value="P:dTTP biosynthetic process"/>
    <property type="evidence" value="ECO:0007669"/>
    <property type="project" value="UniProtKB-UniRule"/>
</dbReference>
<reference evidence="14 15" key="1">
    <citation type="submission" date="2019-02" db="EMBL/GenBank/DDBJ databases">
        <title>Deep-cultivation of Planctomycetes and their phenomic and genomic characterization uncovers novel biology.</title>
        <authorList>
            <person name="Wiegand S."/>
            <person name="Jogler M."/>
            <person name="Boedeker C."/>
            <person name="Pinto D."/>
            <person name="Vollmers J."/>
            <person name="Rivas-Marin E."/>
            <person name="Kohn T."/>
            <person name="Peeters S.H."/>
            <person name="Heuer A."/>
            <person name="Rast P."/>
            <person name="Oberbeckmann S."/>
            <person name="Bunk B."/>
            <person name="Jeske O."/>
            <person name="Meyerdierks A."/>
            <person name="Storesund J.E."/>
            <person name="Kallscheuer N."/>
            <person name="Luecker S."/>
            <person name="Lage O.M."/>
            <person name="Pohl T."/>
            <person name="Merkel B.J."/>
            <person name="Hornburger P."/>
            <person name="Mueller R.-W."/>
            <person name="Bruemmer F."/>
            <person name="Labrenz M."/>
            <person name="Spormann A.M."/>
            <person name="Op den Camp H."/>
            <person name="Overmann J."/>
            <person name="Amann R."/>
            <person name="Jetten M.S.M."/>
            <person name="Mascher T."/>
            <person name="Medema M.H."/>
            <person name="Devos D.P."/>
            <person name="Kaster A.-K."/>
            <person name="Ovreas L."/>
            <person name="Rohde M."/>
            <person name="Galperin M.Y."/>
            <person name="Jogler C."/>
        </authorList>
    </citation>
    <scope>NUCLEOTIDE SEQUENCE [LARGE SCALE GENOMIC DNA]</scope>
    <source>
        <strain evidence="14 15">K23_9</strain>
    </source>
</reference>
<proteinExistence type="inferred from homology"/>
<evidence type="ECO:0000256" key="12">
    <source>
        <dbReference type="HAMAP-Rule" id="MF_00165"/>
    </source>
</evidence>
<name>A0A517NY38_9BACT</name>
<keyword evidence="6 12" id="KW-0547">Nucleotide-binding</keyword>
<dbReference type="OrthoDB" id="9774907at2"/>